<evidence type="ECO:0000313" key="1">
    <source>
        <dbReference type="EMBL" id="GLQ87149.1"/>
    </source>
</evidence>
<reference evidence="2" key="1">
    <citation type="journal article" date="2019" name="Int. J. Syst. Evol. Microbiol.">
        <title>The Global Catalogue of Microorganisms (GCM) 10K type strain sequencing project: providing services to taxonomists for standard genome sequencing and annotation.</title>
        <authorList>
            <consortium name="The Broad Institute Genomics Platform"/>
            <consortium name="The Broad Institute Genome Sequencing Center for Infectious Disease"/>
            <person name="Wu L."/>
            <person name="Ma J."/>
        </authorList>
    </citation>
    <scope>NUCLEOTIDE SEQUENCE [LARGE SCALE GENOMIC DNA]</scope>
    <source>
        <strain evidence="2">NBRC 111981</strain>
    </source>
</reference>
<comment type="caution">
    <text evidence="1">The sequence shown here is derived from an EMBL/GenBank/DDBJ whole genome shotgun (WGS) entry which is preliminary data.</text>
</comment>
<keyword evidence="2" id="KW-1185">Reference proteome</keyword>
<protein>
    <submittedName>
        <fullName evidence="1">Uncharacterized protein</fullName>
    </submittedName>
</protein>
<dbReference type="Proteomes" id="UP001156627">
    <property type="component" value="Unassembled WGS sequence"/>
</dbReference>
<dbReference type="EMBL" id="BSOA01000003">
    <property type="protein sequence ID" value="GLQ87149.1"/>
    <property type="molecule type" value="Genomic_DNA"/>
</dbReference>
<sequence length="80" mass="8979">MGQNEGNAQSRRLMENLGRLVDGNHARTHELQATGLSEDTYPVNAWATWRFGHDPRSRSVHGNGAVTTHLGFDMDAFEER</sequence>
<gene>
    <name evidence="1" type="ORF">GCM10007898_07150</name>
</gene>
<accession>A0ABQ5X6B5</accession>
<organism evidence="1 2">
    <name type="scientific">Dyella flagellata</name>
    <dbReference type="NCBI Taxonomy" id="1867833"/>
    <lineage>
        <taxon>Bacteria</taxon>
        <taxon>Pseudomonadati</taxon>
        <taxon>Pseudomonadota</taxon>
        <taxon>Gammaproteobacteria</taxon>
        <taxon>Lysobacterales</taxon>
        <taxon>Rhodanobacteraceae</taxon>
        <taxon>Dyella</taxon>
    </lineage>
</organism>
<evidence type="ECO:0000313" key="2">
    <source>
        <dbReference type="Proteomes" id="UP001156627"/>
    </source>
</evidence>
<proteinExistence type="predicted"/>
<name>A0ABQ5X6B5_9GAMM</name>